<reference evidence="1" key="1">
    <citation type="submission" date="2024-05" db="EMBL/GenBank/DDBJ databases">
        <title>Copy number flexibility facilitates heteroresistance to increasing antibiotic pressure and threatens the beta-lactam pipeline.</title>
        <authorList>
            <person name="Choby J.E."/>
            <person name="Weiss D.S."/>
        </authorList>
    </citation>
    <scope>NUCLEOTIDE SEQUENCE</scope>
    <source>
        <strain evidence="1">Mu1197</strain>
    </source>
</reference>
<dbReference type="PANTHER" id="PTHR43179:SF7">
    <property type="entry name" value="RHAMNOSYLTRANSFERASE WBBL"/>
    <property type="match status" value="1"/>
</dbReference>
<gene>
    <name evidence="1" type="ORF">ABFV38_14420</name>
</gene>
<protein>
    <submittedName>
        <fullName evidence="1">Glycosyltransferase family 2 protein</fullName>
        <ecNumber evidence="1">2.4.-.-</ecNumber>
    </submittedName>
</protein>
<sequence length="257" mass="30056">MIHIIVVSHFHDDYIKSLINKINDSQFDASSLFRIYIKDNVNSLGLREFCASEKICYIPSLERSGFSRNNNHAVAKIIEDYCVNVQEDYFLFLNPDVLVDADTLKQLSGILACHKYDLFTADLYKDQNLTVRDPSVRHFPKLVNFFTSYFLGYNKSIIDRSDINTHQVVDWCAGSFLGMKCSVFNQINGFDEQFFMYCEDIDICIRAKNAGYKLVYLPELKVVHFSQNDNRTLFSKHFLWHLKSVMYMFRKHVLKVC</sequence>
<accession>A0AAU7FRF9</accession>
<dbReference type="InterPro" id="IPR029044">
    <property type="entry name" value="Nucleotide-diphossugar_trans"/>
</dbReference>
<dbReference type="Pfam" id="PF13641">
    <property type="entry name" value="Glyco_tranf_2_3"/>
    <property type="match status" value="1"/>
</dbReference>
<name>A0AAU7FRF9_9ENTR</name>
<dbReference type="EC" id="2.4.-.-" evidence="1"/>
<dbReference type="AlphaFoldDB" id="A0AAU7FRF9"/>
<dbReference type="PANTHER" id="PTHR43179">
    <property type="entry name" value="RHAMNOSYLTRANSFERASE WBBL"/>
    <property type="match status" value="1"/>
</dbReference>
<keyword evidence="1" id="KW-0808">Transferase</keyword>
<dbReference type="SUPFAM" id="SSF53448">
    <property type="entry name" value="Nucleotide-diphospho-sugar transferases"/>
    <property type="match status" value="1"/>
</dbReference>
<dbReference type="Gene3D" id="3.90.550.10">
    <property type="entry name" value="Spore Coat Polysaccharide Biosynthesis Protein SpsA, Chain A"/>
    <property type="match status" value="1"/>
</dbReference>
<proteinExistence type="predicted"/>
<evidence type="ECO:0000313" key="1">
    <source>
        <dbReference type="EMBL" id="XBM29121.1"/>
    </source>
</evidence>
<organism evidence="1">
    <name type="scientific">Enterobacter cloacae complex sp. Mu1197</name>
    <dbReference type="NCBI Taxonomy" id="3152302"/>
    <lineage>
        <taxon>Bacteria</taxon>
        <taxon>Pseudomonadati</taxon>
        <taxon>Pseudomonadota</taxon>
        <taxon>Gammaproteobacteria</taxon>
        <taxon>Enterobacterales</taxon>
        <taxon>Enterobacteriaceae</taxon>
        <taxon>Enterobacter</taxon>
        <taxon>Enterobacter cloacae complex</taxon>
    </lineage>
</organism>
<dbReference type="GO" id="GO:0016757">
    <property type="term" value="F:glycosyltransferase activity"/>
    <property type="evidence" value="ECO:0007669"/>
    <property type="project" value="UniProtKB-KW"/>
</dbReference>
<dbReference type="EMBL" id="CP157375">
    <property type="protein sequence ID" value="XBM29121.1"/>
    <property type="molecule type" value="Genomic_DNA"/>
</dbReference>
<dbReference type="RefSeq" id="WP_248221887.1">
    <property type="nucleotide sequence ID" value="NZ_CP157375.1"/>
</dbReference>
<keyword evidence="1" id="KW-0328">Glycosyltransferase</keyword>